<gene>
    <name evidence="14" type="ORF">V6590_06300</name>
</gene>
<evidence type="ECO:0000256" key="3">
    <source>
        <dbReference type="ARBA" id="ARBA00008342"/>
    </source>
</evidence>
<dbReference type="InterPro" id="IPR037143">
    <property type="entry name" value="4-PPantetheinyl_Trfase_dom_sf"/>
</dbReference>
<comment type="subunit">
    <text evidence="4">EntB, EntD, EntE, and EntF form a multienzyme complex called enterobactin synthase.</text>
</comment>
<comment type="function">
    <text evidence="1">Involved in the biosynthesis of the siderophore enterobactin (enterochelin), which is a macrocyclic trimeric lactone of N-(2,3-dihydroxybenzoyl)-serine. The serine trilactone serves as a scaffolding for the three catechol functionalities that provide hexadentate coordination for the tightly ligated iron(2+) atoms. Plays an essential role in the assembly of the enterobactin by catalyzing the transfer of the 4'-phosphopantetheine (Ppant) moiety from coenzyme A to the apo-domains of both EntB (ArCP domain) and EntF (PCP domain) to yield their holo-forms which make them competent for the activation of 2,3-dihydroxybenzoate (DHB) and L-serine, respectively.</text>
</comment>
<comment type="catalytic activity">
    <reaction evidence="10">
        <text>apo-[aryl-carrier protein] + CoA = holo-[aryl-carrier protein] + adenosine 3',5'-bisphosphate + H(+)</text>
        <dbReference type="Rhea" id="RHEA:48404"/>
        <dbReference type="Rhea" id="RHEA-COMP:15903"/>
        <dbReference type="Rhea" id="RHEA-COMP:17557"/>
        <dbReference type="ChEBI" id="CHEBI:15378"/>
        <dbReference type="ChEBI" id="CHEBI:29999"/>
        <dbReference type="ChEBI" id="CHEBI:57287"/>
        <dbReference type="ChEBI" id="CHEBI:58343"/>
        <dbReference type="ChEBI" id="CHEBI:64479"/>
    </reaction>
</comment>
<name>A0ABU8BSW8_9RHOB</name>
<dbReference type="GO" id="GO:0016740">
    <property type="term" value="F:transferase activity"/>
    <property type="evidence" value="ECO:0007669"/>
    <property type="project" value="UniProtKB-KW"/>
</dbReference>
<dbReference type="SUPFAM" id="SSF56214">
    <property type="entry name" value="4'-phosphopantetheinyl transferase"/>
    <property type="match status" value="1"/>
</dbReference>
<feature type="domain" description="4'-phosphopantetheinyl transferase" evidence="12">
    <location>
        <begin position="123"/>
        <end position="200"/>
    </location>
</feature>
<evidence type="ECO:0000313" key="15">
    <source>
        <dbReference type="Proteomes" id="UP001431963"/>
    </source>
</evidence>
<dbReference type="InterPro" id="IPR041354">
    <property type="entry name" value="4PPT_N"/>
</dbReference>
<evidence type="ECO:0000256" key="10">
    <source>
        <dbReference type="ARBA" id="ARBA00049176"/>
    </source>
</evidence>
<dbReference type="PANTHER" id="PTHR38096:SF1">
    <property type="entry name" value="ENTEROBACTIN SYNTHASE COMPONENT D"/>
    <property type="match status" value="1"/>
</dbReference>
<evidence type="ECO:0000256" key="4">
    <source>
        <dbReference type="ARBA" id="ARBA00011503"/>
    </source>
</evidence>
<comment type="caution">
    <text evidence="14">The sequence shown here is derived from an EMBL/GenBank/DDBJ whole genome shotgun (WGS) entry which is preliminary data.</text>
</comment>
<reference evidence="14" key="1">
    <citation type="submission" date="2024-02" db="EMBL/GenBank/DDBJ databases">
        <title>Genome sequences of strain Gemmobacter sp. JM10B15.</title>
        <authorList>
            <person name="Zhang M."/>
        </authorList>
    </citation>
    <scope>NUCLEOTIDE SEQUENCE</scope>
    <source>
        <strain evidence="14">JM10B15</strain>
    </source>
</reference>
<keyword evidence="7" id="KW-0259">Enterobactin biosynthesis</keyword>
<evidence type="ECO:0000259" key="13">
    <source>
        <dbReference type="Pfam" id="PF17837"/>
    </source>
</evidence>
<dbReference type="EMBL" id="JBALHR010000003">
    <property type="protein sequence ID" value="MEH7827751.1"/>
    <property type="molecule type" value="Genomic_DNA"/>
</dbReference>
<keyword evidence="6 14" id="KW-0808">Transferase</keyword>
<evidence type="ECO:0000259" key="12">
    <source>
        <dbReference type="Pfam" id="PF01648"/>
    </source>
</evidence>
<evidence type="ECO:0000256" key="7">
    <source>
        <dbReference type="ARBA" id="ARBA00023191"/>
    </source>
</evidence>
<dbReference type="Proteomes" id="UP001431963">
    <property type="component" value="Unassembled WGS sequence"/>
</dbReference>
<comment type="similarity">
    <text evidence="3">Belongs to the P-Pant transferase superfamily. EntD family.</text>
</comment>
<accession>A0ABU8BSW8</accession>
<organism evidence="14 15">
    <name type="scientific">Gemmobacter denitrificans</name>
    <dbReference type="NCBI Taxonomy" id="3123040"/>
    <lineage>
        <taxon>Bacteria</taxon>
        <taxon>Pseudomonadati</taxon>
        <taxon>Pseudomonadota</taxon>
        <taxon>Alphaproteobacteria</taxon>
        <taxon>Rhodobacterales</taxon>
        <taxon>Paracoccaceae</taxon>
        <taxon>Gemmobacter</taxon>
    </lineage>
</organism>
<evidence type="ECO:0000256" key="1">
    <source>
        <dbReference type="ARBA" id="ARBA00003937"/>
    </source>
</evidence>
<evidence type="ECO:0000256" key="8">
    <source>
        <dbReference type="ARBA" id="ARBA00029894"/>
    </source>
</evidence>
<proteinExistence type="inferred from homology"/>
<comment type="pathway">
    <text evidence="2">Siderophore biosynthesis; enterobactin biosynthesis.</text>
</comment>
<evidence type="ECO:0000256" key="11">
    <source>
        <dbReference type="ARBA" id="ARBA00049191"/>
    </source>
</evidence>
<dbReference type="Pfam" id="PF01648">
    <property type="entry name" value="ACPS"/>
    <property type="match status" value="1"/>
</dbReference>
<comment type="catalytic activity">
    <reaction evidence="11">
        <text>apo-[peptidyl-carrier protein] + CoA = holo-[peptidyl-carrier protein] + adenosine 3',5'-bisphosphate + H(+)</text>
        <dbReference type="Rhea" id="RHEA:46228"/>
        <dbReference type="Rhea" id="RHEA-COMP:11479"/>
        <dbReference type="Rhea" id="RHEA-COMP:11480"/>
        <dbReference type="ChEBI" id="CHEBI:15378"/>
        <dbReference type="ChEBI" id="CHEBI:29999"/>
        <dbReference type="ChEBI" id="CHEBI:57287"/>
        <dbReference type="ChEBI" id="CHEBI:58343"/>
        <dbReference type="ChEBI" id="CHEBI:64479"/>
    </reaction>
</comment>
<dbReference type="Pfam" id="PF17837">
    <property type="entry name" value="4PPT_N"/>
    <property type="match status" value="1"/>
</dbReference>
<dbReference type="PANTHER" id="PTHR38096">
    <property type="entry name" value="ENTEROBACTIN SYNTHASE COMPONENT D"/>
    <property type="match status" value="1"/>
</dbReference>
<evidence type="ECO:0000256" key="6">
    <source>
        <dbReference type="ARBA" id="ARBA00022679"/>
    </source>
</evidence>
<dbReference type="InterPro" id="IPR008278">
    <property type="entry name" value="4-PPantetheinyl_Trfase_dom"/>
</dbReference>
<sequence>MQWQAELAATGFADGLMPHAAGIDGATLWRGRFDGDRLDPAWLARLGLPLPPSLLGAHPRRQADYLAGRAVARHALAGFGHTGAPPMGPDKLPVWPGGLIGSISHARGHMACLVLPDTGVCPGLDIEAVASGSALEAILSHCLTDAERAALPAPDMTRHATRLFSAKEALFKALHPSVGRYFGFDAAELVPGNRLALRLTGDLTPHLRAGTVFTLHSANGPDWVMTWLVAPRFPLGT</sequence>
<evidence type="ECO:0000256" key="5">
    <source>
        <dbReference type="ARBA" id="ARBA00019087"/>
    </source>
</evidence>
<dbReference type="RefSeq" id="WP_335421050.1">
    <property type="nucleotide sequence ID" value="NZ_JBALHR010000003.1"/>
</dbReference>
<evidence type="ECO:0000256" key="2">
    <source>
        <dbReference type="ARBA" id="ARBA00004993"/>
    </source>
</evidence>
<protein>
    <recommendedName>
        <fullName evidence="5">Enterobactin synthase component D</fullName>
    </recommendedName>
    <alternativeName>
        <fullName evidence="8">4'-phosphopantetheinyl transferase EntD</fullName>
    </alternativeName>
    <alternativeName>
        <fullName evidence="9">Enterochelin synthase D</fullName>
    </alternativeName>
</protein>
<keyword evidence="15" id="KW-1185">Reference proteome</keyword>
<dbReference type="PRINTS" id="PR01399">
    <property type="entry name" value="ENTSNTHTASED"/>
</dbReference>
<evidence type="ECO:0000313" key="14">
    <source>
        <dbReference type="EMBL" id="MEH7827751.1"/>
    </source>
</evidence>
<dbReference type="InterPro" id="IPR003542">
    <property type="entry name" value="Enbac_synth_compD-like"/>
</dbReference>
<feature type="domain" description="4'-phosphopantetheinyl transferase N-terminal" evidence="13">
    <location>
        <begin position="57"/>
        <end position="114"/>
    </location>
</feature>
<dbReference type="Gene3D" id="3.90.470.20">
    <property type="entry name" value="4'-phosphopantetheinyl transferase domain"/>
    <property type="match status" value="1"/>
</dbReference>
<evidence type="ECO:0000256" key="9">
    <source>
        <dbReference type="ARBA" id="ARBA00031996"/>
    </source>
</evidence>